<gene>
    <name evidence="2" type="ORF">J4732_16830</name>
</gene>
<evidence type="ECO:0000313" key="2">
    <source>
        <dbReference type="EMBL" id="MBO2007133.1"/>
    </source>
</evidence>
<proteinExistence type="predicted"/>
<sequence>MPPVMHRTRYRPWRCPPAGHPLARRVAICSPPFSSGTTCEEHCPWKKKDQWNIGYWIVAGLLLLTLQNYGRQPRPSSPCPTATEKSKALARGASPKCWCRTAVTRRLKSPAGQDHHRGHSRRTRHGRAAVQVRRALRAGGEHPAT</sequence>
<feature type="compositionally biased region" description="Basic residues" evidence="1">
    <location>
        <begin position="116"/>
        <end position="127"/>
    </location>
</feature>
<feature type="region of interest" description="Disordered" evidence="1">
    <location>
        <begin position="108"/>
        <end position="128"/>
    </location>
</feature>
<accession>A0A939NLE7</accession>
<name>A0A939NLE7_SERMA</name>
<protein>
    <submittedName>
        <fullName evidence="2">Uncharacterized protein</fullName>
    </submittedName>
</protein>
<organism evidence="2">
    <name type="scientific">Serratia marcescens</name>
    <dbReference type="NCBI Taxonomy" id="615"/>
    <lineage>
        <taxon>Bacteria</taxon>
        <taxon>Pseudomonadati</taxon>
        <taxon>Pseudomonadota</taxon>
        <taxon>Gammaproteobacteria</taxon>
        <taxon>Enterobacterales</taxon>
        <taxon>Yersiniaceae</taxon>
        <taxon>Serratia</taxon>
    </lineage>
</organism>
<evidence type="ECO:0000256" key="1">
    <source>
        <dbReference type="SAM" id="MobiDB-lite"/>
    </source>
</evidence>
<dbReference type="EMBL" id="JAGETR010000118">
    <property type="protein sequence ID" value="MBO2007133.1"/>
    <property type="molecule type" value="Genomic_DNA"/>
</dbReference>
<reference evidence="2" key="1">
    <citation type="submission" date="2021-03" db="EMBL/GenBank/DDBJ databases">
        <title>Molecular epidemiology and mechanisms of colistin and carbapenem resistance in Enterobacteriaceae from clinical isolates, the environment and porcine samples in Pretoria, South Africa.</title>
        <authorList>
            <person name="Bogoshi D."/>
            <person name="Mbelle N.M."/>
            <person name="Naidoo V."/>
            <person name="Osei Sekyere J."/>
        </authorList>
    </citation>
    <scope>NUCLEOTIDE SEQUENCE</scope>
    <source>
        <strain evidence="2">C080</strain>
    </source>
</reference>
<dbReference type="AlphaFoldDB" id="A0A939NLE7"/>
<comment type="caution">
    <text evidence="2">The sequence shown here is derived from an EMBL/GenBank/DDBJ whole genome shotgun (WGS) entry which is preliminary data.</text>
</comment>